<keyword evidence="2 5" id="KW-0812">Transmembrane</keyword>
<keyword evidence="6" id="KW-0328">Glycosyltransferase</keyword>
<dbReference type="GO" id="GO:0016020">
    <property type="term" value="C:membrane"/>
    <property type="evidence" value="ECO:0007669"/>
    <property type="project" value="UniProtKB-SubCell"/>
</dbReference>
<evidence type="ECO:0000256" key="4">
    <source>
        <dbReference type="ARBA" id="ARBA00023136"/>
    </source>
</evidence>
<feature type="transmembrane region" description="Helical" evidence="5">
    <location>
        <begin position="51"/>
        <end position="71"/>
    </location>
</feature>
<dbReference type="Proteomes" id="UP000479526">
    <property type="component" value="Unassembled WGS sequence"/>
</dbReference>
<dbReference type="Gene3D" id="1.10.357.140">
    <property type="entry name" value="UbiA prenyltransferase"/>
    <property type="match status" value="1"/>
</dbReference>
<name>A0A7C9NT24_9ACTN</name>
<reference evidence="6 7" key="1">
    <citation type="submission" date="2020-01" db="EMBL/GenBank/DDBJ databases">
        <title>Herbidospora sp. NEAU-GS84 nov., a novel actinomycete isolated from soil.</title>
        <authorList>
            <person name="Han L."/>
        </authorList>
    </citation>
    <scope>NUCLEOTIDE SEQUENCE [LARGE SCALE GENOMIC DNA]</scope>
    <source>
        <strain evidence="6 7">NEAU-GS84</strain>
    </source>
</reference>
<proteinExistence type="predicted"/>
<sequence>MPRFRDRPRSQTTRTHFFYAVVMAARPWQWTKNVPVLVPVCVAGQPLTADLFLVAAAFTACCLSASGIYLLNDVRDAPQDRAHPVKRQRPIAAGLLPAGPALATSAVLMAAGVAVAGPARPAVTAYLAVAVAYCLLLRNLVGLDLLAVAAGFGFRLVAGYLCVGAAPDLWLTGAVVVAALLMAAGKRYGEAVTQGGAVTRRALARYRPAHLRSLIVATSCTAAAIYTTGALGLFLDRGELVPLLSAAPFTAALGRYAATALAGRAGDVDQVVHRDRVLHALAATWCGLFVIGTLMS</sequence>
<protein>
    <submittedName>
        <fullName evidence="6">Decaprenyl-phosphate phosphoribosyltransferase</fullName>
    </submittedName>
</protein>
<dbReference type="InterPro" id="IPR000537">
    <property type="entry name" value="UbiA_prenyltransferase"/>
</dbReference>
<feature type="transmembrane region" description="Helical" evidence="5">
    <location>
        <begin position="277"/>
        <end position="295"/>
    </location>
</feature>
<evidence type="ECO:0000256" key="3">
    <source>
        <dbReference type="ARBA" id="ARBA00022989"/>
    </source>
</evidence>
<feature type="transmembrane region" description="Helical" evidence="5">
    <location>
        <begin position="91"/>
        <end position="113"/>
    </location>
</feature>
<dbReference type="InterPro" id="IPR044878">
    <property type="entry name" value="UbiA_sf"/>
</dbReference>
<organism evidence="6 7">
    <name type="scientific">Herbidospora solisilvae</name>
    <dbReference type="NCBI Taxonomy" id="2696284"/>
    <lineage>
        <taxon>Bacteria</taxon>
        <taxon>Bacillati</taxon>
        <taxon>Actinomycetota</taxon>
        <taxon>Actinomycetes</taxon>
        <taxon>Streptosporangiales</taxon>
        <taxon>Streptosporangiaceae</taxon>
        <taxon>Herbidospora</taxon>
    </lineage>
</organism>
<keyword evidence="6" id="KW-0808">Transferase</keyword>
<dbReference type="AlphaFoldDB" id="A0A7C9NT24"/>
<feature type="transmembrane region" description="Helical" evidence="5">
    <location>
        <begin position="209"/>
        <end position="235"/>
    </location>
</feature>
<gene>
    <name evidence="6" type="ORF">GT755_36095</name>
</gene>
<keyword evidence="3 5" id="KW-1133">Transmembrane helix</keyword>
<dbReference type="GO" id="GO:0016765">
    <property type="term" value="F:transferase activity, transferring alkyl or aryl (other than methyl) groups"/>
    <property type="evidence" value="ECO:0007669"/>
    <property type="project" value="InterPro"/>
</dbReference>
<dbReference type="RefSeq" id="WP_161484041.1">
    <property type="nucleotide sequence ID" value="NZ_WXEW01000013.1"/>
</dbReference>
<comment type="caution">
    <text evidence="6">The sequence shown here is derived from an EMBL/GenBank/DDBJ whole genome shotgun (WGS) entry which is preliminary data.</text>
</comment>
<keyword evidence="7" id="KW-1185">Reference proteome</keyword>
<dbReference type="GO" id="GO:0016757">
    <property type="term" value="F:glycosyltransferase activity"/>
    <property type="evidence" value="ECO:0007669"/>
    <property type="project" value="UniProtKB-KW"/>
</dbReference>
<keyword evidence="4 5" id="KW-0472">Membrane</keyword>
<evidence type="ECO:0000256" key="5">
    <source>
        <dbReference type="SAM" id="Phobius"/>
    </source>
</evidence>
<evidence type="ECO:0000256" key="1">
    <source>
        <dbReference type="ARBA" id="ARBA00004141"/>
    </source>
</evidence>
<dbReference type="EMBL" id="WXEW01000013">
    <property type="protein sequence ID" value="NAS27076.1"/>
    <property type="molecule type" value="Genomic_DNA"/>
</dbReference>
<evidence type="ECO:0000313" key="7">
    <source>
        <dbReference type="Proteomes" id="UP000479526"/>
    </source>
</evidence>
<accession>A0A7C9NT24</accession>
<evidence type="ECO:0000313" key="6">
    <source>
        <dbReference type="EMBL" id="NAS27076.1"/>
    </source>
</evidence>
<comment type="subcellular location">
    <subcellularLocation>
        <location evidence="1">Membrane</location>
        <topology evidence="1">Multi-pass membrane protein</topology>
    </subcellularLocation>
</comment>
<dbReference type="Pfam" id="PF01040">
    <property type="entry name" value="UbiA"/>
    <property type="match status" value="1"/>
</dbReference>
<evidence type="ECO:0000256" key="2">
    <source>
        <dbReference type="ARBA" id="ARBA00022692"/>
    </source>
</evidence>